<keyword evidence="18" id="KW-0413">Isomerase</keyword>
<dbReference type="PANTHER" id="PTHR43612">
    <property type="entry name" value="TRIFUNCTIONAL ENZYME SUBUNIT ALPHA"/>
    <property type="match status" value="1"/>
</dbReference>
<keyword evidence="9" id="KW-0520">NAD</keyword>
<dbReference type="GO" id="GO:0006635">
    <property type="term" value="P:fatty acid beta-oxidation"/>
    <property type="evidence" value="ECO:0007669"/>
    <property type="project" value="UniProtKB-UniPathway"/>
</dbReference>
<dbReference type="InterPro" id="IPR050136">
    <property type="entry name" value="FA_oxidation_alpha_subunit"/>
</dbReference>
<evidence type="ECO:0000256" key="12">
    <source>
        <dbReference type="ARBA" id="ARBA00023268"/>
    </source>
</evidence>
<dbReference type="InterPro" id="IPR018376">
    <property type="entry name" value="Enoyl-CoA_hyd/isom_CS"/>
</dbReference>
<dbReference type="InterPro" id="IPR008927">
    <property type="entry name" value="6-PGluconate_DH-like_C_sf"/>
</dbReference>
<accession>A0A1S7LDD3</accession>
<dbReference type="Pfam" id="PF00725">
    <property type="entry name" value="3HCDH"/>
    <property type="match status" value="1"/>
</dbReference>
<evidence type="ECO:0000256" key="9">
    <source>
        <dbReference type="ARBA" id="ARBA00023027"/>
    </source>
</evidence>
<proteinExistence type="inferred from homology"/>
<dbReference type="EMBL" id="LO017727">
    <property type="protein sequence ID" value="CRH04922.1"/>
    <property type="molecule type" value="Genomic_DNA"/>
</dbReference>
<dbReference type="GO" id="GO:0016853">
    <property type="term" value="F:isomerase activity"/>
    <property type="evidence" value="ECO:0007669"/>
    <property type="project" value="UniProtKB-KW"/>
</dbReference>
<evidence type="ECO:0000259" key="17">
    <source>
        <dbReference type="Pfam" id="PF02737"/>
    </source>
</evidence>
<evidence type="ECO:0000256" key="2">
    <source>
        <dbReference type="ARBA" id="ARBA00007005"/>
    </source>
</evidence>
<dbReference type="CDD" id="cd06558">
    <property type="entry name" value="crotonase-like"/>
    <property type="match status" value="1"/>
</dbReference>
<dbReference type="PROSITE" id="PS00067">
    <property type="entry name" value="3HCDH"/>
    <property type="match status" value="1"/>
</dbReference>
<dbReference type="Gene3D" id="1.10.1040.10">
    <property type="entry name" value="N-(1-d-carboxylethyl)-l-norvaline Dehydrogenase, domain 2"/>
    <property type="match status" value="2"/>
</dbReference>
<keyword evidence="7" id="KW-0442">Lipid degradation</keyword>
<comment type="catalytic activity">
    <reaction evidence="13">
        <text>a (3S)-3-hydroxyacyl-CoA + NAD(+) = a 3-oxoacyl-CoA + NADH + H(+)</text>
        <dbReference type="Rhea" id="RHEA:22432"/>
        <dbReference type="ChEBI" id="CHEBI:15378"/>
        <dbReference type="ChEBI" id="CHEBI:57318"/>
        <dbReference type="ChEBI" id="CHEBI:57540"/>
        <dbReference type="ChEBI" id="CHEBI:57945"/>
        <dbReference type="ChEBI" id="CHEBI:90726"/>
        <dbReference type="EC" id="1.1.1.35"/>
    </reaction>
</comment>
<feature type="domain" description="3-hydroxyacyl-CoA dehydrogenase NAD binding" evidence="17">
    <location>
        <begin position="311"/>
        <end position="483"/>
    </location>
</feature>
<dbReference type="Pfam" id="PF02737">
    <property type="entry name" value="3HCDH_N"/>
    <property type="match status" value="1"/>
</dbReference>
<dbReference type="GO" id="GO:0004300">
    <property type="term" value="F:enoyl-CoA hydratase activity"/>
    <property type="evidence" value="ECO:0007669"/>
    <property type="project" value="UniProtKB-EC"/>
</dbReference>
<keyword evidence="8" id="KW-0560">Oxidoreductase</keyword>
<dbReference type="SUPFAM" id="SSF52096">
    <property type="entry name" value="ClpP/crotonase"/>
    <property type="match status" value="1"/>
</dbReference>
<comment type="similarity">
    <text evidence="2">In the central section; belongs to the 3-hydroxyacyl-CoA dehydrogenase family.</text>
</comment>
<evidence type="ECO:0000256" key="6">
    <source>
        <dbReference type="ARBA" id="ARBA00022832"/>
    </source>
</evidence>
<dbReference type="Gene3D" id="3.40.50.720">
    <property type="entry name" value="NAD(P)-binding Rossmann-like Domain"/>
    <property type="match status" value="1"/>
</dbReference>
<protein>
    <recommendedName>
        <fullName evidence="5">enoyl-CoA hydratase</fullName>
        <ecNumber evidence="5">4.2.1.17</ecNumber>
    </recommendedName>
</protein>
<evidence type="ECO:0000256" key="14">
    <source>
        <dbReference type="RuleBase" id="RU003707"/>
    </source>
</evidence>
<dbReference type="Gene3D" id="3.90.226.10">
    <property type="entry name" value="2-enoyl-CoA Hydratase, Chain A, domain 1"/>
    <property type="match status" value="1"/>
</dbReference>
<feature type="region of interest" description="Disordered" evidence="15">
    <location>
        <begin position="695"/>
        <end position="717"/>
    </location>
</feature>
<name>A0A1S7LDD3_MAGMO</name>
<evidence type="ECO:0000313" key="18">
    <source>
        <dbReference type="EMBL" id="CRH04922.1"/>
    </source>
</evidence>
<comment type="similarity">
    <text evidence="14">Belongs to the enoyl-CoA hydratase/isomerase family.</text>
</comment>
<keyword evidence="11" id="KW-0456">Lyase</keyword>
<comment type="pathway">
    <text evidence="1">Lipid metabolism; fatty acid beta-oxidation.</text>
</comment>
<dbReference type="GO" id="GO:0070403">
    <property type="term" value="F:NAD+ binding"/>
    <property type="evidence" value="ECO:0007669"/>
    <property type="project" value="InterPro"/>
</dbReference>
<dbReference type="EC" id="4.2.1.17" evidence="5"/>
<evidence type="ECO:0000256" key="7">
    <source>
        <dbReference type="ARBA" id="ARBA00022963"/>
    </source>
</evidence>
<dbReference type="SUPFAM" id="SSF51735">
    <property type="entry name" value="NAD(P)-binding Rossmann-fold domains"/>
    <property type="match status" value="1"/>
</dbReference>
<dbReference type="SUPFAM" id="SSF48179">
    <property type="entry name" value="6-phosphogluconate dehydrogenase C-terminal domain-like"/>
    <property type="match status" value="2"/>
</dbReference>
<evidence type="ECO:0000256" key="4">
    <source>
        <dbReference type="ARBA" id="ARBA00009463"/>
    </source>
</evidence>
<feature type="domain" description="3-hydroxyacyl-CoA dehydrogenase C-terminal" evidence="16">
    <location>
        <begin position="488"/>
        <end position="579"/>
    </location>
</feature>
<evidence type="ECO:0000256" key="11">
    <source>
        <dbReference type="ARBA" id="ARBA00023239"/>
    </source>
</evidence>
<dbReference type="UniPathway" id="UPA00659"/>
<evidence type="ECO:0000256" key="1">
    <source>
        <dbReference type="ARBA" id="ARBA00005005"/>
    </source>
</evidence>
<dbReference type="AlphaFoldDB" id="A0A1S7LDD3"/>
<evidence type="ECO:0000259" key="16">
    <source>
        <dbReference type="Pfam" id="PF00725"/>
    </source>
</evidence>
<dbReference type="PANTHER" id="PTHR43612:SF3">
    <property type="entry name" value="TRIFUNCTIONAL ENZYME SUBUNIT ALPHA, MITOCHONDRIAL"/>
    <property type="match status" value="1"/>
</dbReference>
<gene>
    <name evidence="18" type="ORF">MAGMO_0719</name>
</gene>
<dbReference type="InterPro" id="IPR006176">
    <property type="entry name" value="3-OHacyl-CoA_DH_NAD-bd"/>
</dbReference>
<evidence type="ECO:0000256" key="13">
    <source>
        <dbReference type="ARBA" id="ARBA00049556"/>
    </source>
</evidence>
<comment type="similarity">
    <text evidence="3">In the N-terminal section; belongs to the enoyl-CoA hydratase/isomerase family.</text>
</comment>
<dbReference type="InterPro" id="IPR006108">
    <property type="entry name" value="3HC_DH_C"/>
</dbReference>
<evidence type="ECO:0000256" key="8">
    <source>
        <dbReference type="ARBA" id="ARBA00023002"/>
    </source>
</evidence>
<evidence type="ECO:0000256" key="3">
    <source>
        <dbReference type="ARBA" id="ARBA00008750"/>
    </source>
</evidence>
<keyword evidence="6" id="KW-0276">Fatty acid metabolism</keyword>
<dbReference type="InterPro" id="IPR013328">
    <property type="entry name" value="6PGD_dom2"/>
</dbReference>
<comment type="similarity">
    <text evidence="4">Belongs to the 3-hydroxyacyl-CoA dehydrogenase family.</text>
</comment>
<dbReference type="Pfam" id="PF00378">
    <property type="entry name" value="ECH_1"/>
    <property type="match status" value="1"/>
</dbReference>
<evidence type="ECO:0000256" key="10">
    <source>
        <dbReference type="ARBA" id="ARBA00023098"/>
    </source>
</evidence>
<evidence type="ECO:0000256" key="5">
    <source>
        <dbReference type="ARBA" id="ARBA00012076"/>
    </source>
</evidence>
<evidence type="ECO:0000256" key="15">
    <source>
        <dbReference type="SAM" id="MobiDB-lite"/>
    </source>
</evidence>
<dbReference type="InterPro" id="IPR001753">
    <property type="entry name" value="Enoyl-CoA_hydra/iso"/>
</dbReference>
<reference evidence="18" key="1">
    <citation type="submission" date="2015-04" db="EMBL/GenBank/DDBJ databases">
        <authorList>
            <person name="Syromyatnikov M.Y."/>
            <person name="Popov V.N."/>
        </authorList>
    </citation>
    <scope>NUCLEOTIDE SEQUENCE</scope>
    <source>
        <strain evidence="18">MO-1</strain>
    </source>
</reference>
<dbReference type="PROSITE" id="PS00166">
    <property type="entry name" value="ENOYL_COA_HYDRATASE"/>
    <property type="match status" value="1"/>
</dbReference>
<keyword evidence="12" id="KW-0511">Multifunctional enzyme</keyword>
<dbReference type="InterPro" id="IPR036291">
    <property type="entry name" value="NAD(P)-bd_dom_sf"/>
</dbReference>
<dbReference type="InterPro" id="IPR006180">
    <property type="entry name" value="3-OHacyl-CoA_DH_CS"/>
</dbReference>
<dbReference type="InterPro" id="IPR029045">
    <property type="entry name" value="ClpP/crotonase-like_dom_sf"/>
</dbReference>
<dbReference type="GO" id="GO:0016509">
    <property type="term" value="F:long-chain (3S)-3-hydroxyacyl-CoA dehydrogenase (NAD+) activity"/>
    <property type="evidence" value="ECO:0007669"/>
    <property type="project" value="TreeGrafter"/>
</dbReference>
<organism evidence="18">
    <name type="scientific">Magnetococcus massalia (strain MO-1)</name>
    <dbReference type="NCBI Taxonomy" id="451514"/>
    <lineage>
        <taxon>Bacteria</taxon>
        <taxon>Pseudomonadati</taxon>
        <taxon>Pseudomonadota</taxon>
        <taxon>Magnetococcia</taxon>
        <taxon>Magnetococcales</taxon>
        <taxon>Magnetococcaceae</taxon>
        <taxon>Magnetococcus</taxon>
    </lineage>
</organism>
<keyword evidence="10" id="KW-0443">Lipid metabolism</keyword>
<sequence length="717" mass="79284">MKSPQCVGLYWQWERDDAGVVWLTADHPERSANLLSRPVLEELNTILIQLEQWAPAALVIQSAKKAGFFAGADVAAFSEITEQSEAEALIERGQGVMDRLAAVSYPTLAWIHGHCMGGGLELALACDYRIARQSSDTRLGLPEVQLGIFPAWGGTWRLTRLIGELPAMQMMLTGKLLHPKQALKLGLVDELAPERLMERAVRDRLNQGVRPAKHGVVNRVLQLPMFRRLVAMRMRQQVEVKAAAEHYPAPHRLIDHWVANMGHHDRAMAGEVEGVAPLLSNPSTRQLVRLFQLKNRLKGMAQDKSAPLPNHVHVVGDGVMGRAIAIWCAFQGMQVTLQGLAPELLGAAVREAASMAKRKRLSREAHRALLDRLVPDLRGDGAYHADLVIEAIFENAAAKQKLFAELESKMRPEAYLATNTSAIPLQELASGLQRPERLLGLHFFNPVARMPLVEVVEGPQTDPQALQMGYRFVTAIKKLPLPVLSRPGFLVNRMLMPYLMEAVRMVDEGVDMQRIDRAATRFGMPMGPLALADAVGLDVCKAVGRELAATMGIGVPQKLLELVDAEQLGVKSGRGFYRYGRGKPKPNSRGRAFMQSRDITHRLILPMLNEAAAILQEGVVADPDLVDAGMVFGTGFAPFRGGPMHYAASLGEVGVVTLFQELEEHFGERFHRHDGWMTPVLRRWLQEKERDYVDASCQRQDTHASDHNPAGAVPHPS</sequence>